<feature type="compositionally biased region" description="Basic and acidic residues" evidence="1">
    <location>
        <begin position="434"/>
        <end position="449"/>
    </location>
</feature>
<feature type="transmembrane region" description="Helical" evidence="2">
    <location>
        <begin position="21"/>
        <end position="42"/>
    </location>
</feature>
<feature type="compositionally biased region" description="Acidic residues" evidence="1">
    <location>
        <begin position="143"/>
        <end position="153"/>
    </location>
</feature>
<gene>
    <name evidence="3" type="ORF">QO015_003830</name>
</gene>
<dbReference type="Proteomes" id="UP001223743">
    <property type="component" value="Unassembled WGS sequence"/>
</dbReference>
<reference evidence="3 4" key="1">
    <citation type="submission" date="2023-07" db="EMBL/GenBank/DDBJ databases">
        <title>Genomic Encyclopedia of Type Strains, Phase IV (KMG-IV): sequencing the most valuable type-strain genomes for metagenomic binning, comparative biology and taxonomic classification.</title>
        <authorList>
            <person name="Goeker M."/>
        </authorList>
    </citation>
    <scope>NUCLEOTIDE SEQUENCE [LARGE SCALE GENOMIC DNA]</scope>
    <source>
        <strain evidence="3 4">B1-1</strain>
    </source>
</reference>
<proteinExistence type="predicted"/>
<evidence type="ECO:0000256" key="2">
    <source>
        <dbReference type="SAM" id="Phobius"/>
    </source>
</evidence>
<organism evidence="3 4">
    <name type="scientific">Kaistia geumhonensis</name>
    <dbReference type="NCBI Taxonomy" id="410839"/>
    <lineage>
        <taxon>Bacteria</taxon>
        <taxon>Pseudomonadati</taxon>
        <taxon>Pseudomonadota</taxon>
        <taxon>Alphaproteobacteria</taxon>
        <taxon>Hyphomicrobiales</taxon>
        <taxon>Kaistiaceae</taxon>
        <taxon>Kaistia</taxon>
    </lineage>
</organism>
<comment type="caution">
    <text evidence="3">The sequence shown here is derived from an EMBL/GenBank/DDBJ whole genome shotgun (WGS) entry which is preliminary data.</text>
</comment>
<keyword evidence="2" id="KW-0812">Transmembrane</keyword>
<keyword evidence="2" id="KW-0472">Membrane</keyword>
<keyword evidence="2" id="KW-1133">Transmembrane helix</keyword>
<feature type="compositionally biased region" description="Basic and acidic residues" evidence="1">
    <location>
        <begin position="251"/>
        <end position="279"/>
    </location>
</feature>
<name>A0ABU0MB69_9HYPH</name>
<keyword evidence="4" id="KW-1185">Reference proteome</keyword>
<accession>A0ABU0MB69</accession>
<evidence type="ECO:0008006" key="5">
    <source>
        <dbReference type="Google" id="ProtNLM"/>
    </source>
</evidence>
<feature type="compositionally biased region" description="Basic and acidic residues" evidence="1">
    <location>
        <begin position="313"/>
        <end position="326"/>
    </location>
</feature>
<dbReference type="Pfam" id="PF14110">
    <property type="entry name" value="DUF4282"/>
    <property type="match status" value="1"/>
</dbReference>
<evidence type="ECO:0000313" key="4">
    <source>
        <dbReference type="Proteomes" id="UP001223743"/>
    </source>
</evidence>
<feature type="compositionally biased region" description="Basic and acidic residues" evidence="1">
    <location>
        <begin position="113"/>
        <end position="129"/>
    </location>
</feature>
<evidence type="ECO:0000256" key="1">
    <source>
        <dbReference type="SAM" id="MobiDB-lite"/>
    </source>
</evidence>
<sequence length="472" mass="51832">MNSFFDVFKWDRFVAPSAMELLFWLVSAIAVLFGVWGLSSGIAMVETAPVPGLVLISVSIIGTLAGIVAARIACEAVVILFRVNENLMDIAERGFTAMPAPIVESAAVRLEHRAPEPREEPLPARRQPERSATIIEDLPPVFDAEEEEEDDAADPFAPDQGRVEPRAWDVKPVQPKSASTDVAASEPHQRMRDVTPASARDRSTPPEARARVERAAEARSDRREPDRREPEARAAETRVPPSRSAGSANEVRGETRAERSPPAVVEHETPAQQEREKREASRRRAASDEPAIEHALKRLSQPASANPPSDPPPSRERRMPAARIEDGDFISSAAPDPVRRETRRPGGATPEAVPQDGARAGQQKPAAPRRRPVADEEATPLPAFLANRVEPEAPIDLPPVLSRQDAASRESSAEPKAAPRMVREKTVQVAARETAPERQPEPRRDEASRSQKPKGGQAPLKRRRPRRDRDEA</sequence>
<dbReference type="InterPro" id="IPR025557">
    <property type="entry name" value="DUF4282"/>
</dbReference>
<protein>
    <recommendedName>
        <fullName evidence="5">DUF4282 domain-containing protein</fullName>
    </recommendedName>
</protein>
<feature type="compositionally biased region" description="Basic and acidic residues" evidence="1">
    <location>
        <begin position="285"/>
        <end position="296"/>
    </location>
</feature>
<feature type="transmembrane region" description="Helical" evidence="2">
    <location>
        <begin position="54"/>
        <end position="81"/>
    </location>
</feature>
<evidence type="ECO:0000313" key="3">
    <source>
        <dbReference type="EMBL" id="MDQ0518217.1"/>
    </source>
</evidence>
<feature type="compositionally biased region" description="Basic and acidic residues" evidence="1">
    <location>
        <begin position="187"/>
        <end position="236"/>
    </location>
</feature>
<feature type="region of interest" description="Disordered" evidence="1">
    <location>
        <begin position="113"/>
        <end position="472"/>
    </location>
</feature>
<dbReference type="RefSeq" id="WP_266283657.1">
    <property type="nucleotide sequence ID" value="NZ_JAPKNF010000003.1"/>
</dbReference>
<dbReference type="EMBL" id="JAUSWJ010000001">
    <property type="protein sequence ID" value="MDQ0518217.1"/>
    <property type="molecule type" value="Genomic_DNA"/>
</dbReference>